<comment type="caution">
    <text evidence="6">The sequence shown here is derived from an EMBL/GenBank/DDBJ whole genome shotgun (WGS) entry which is preliminary data.</text>
</comment>
<name>A0A9W8ABE2_9FUNG</name>
<organism evidence="6 7">
    <name type="scientific">Mycoemilia scoparia</name>
    <dbReference type="NCBI Taxonomy" id="417184"/>
    <lineage>
        <taxon>Eukaryota</taxon>
        <taxon>Fungi</taxon>
        <taxon>Fungi incertae sedis</taxon>
        <taxon>Zoopagomycota</taxon>
        <taxon>Kickxellomycotina</taxon>
        <taxon>Kickxellomycetes</taxon>
        <taxon>Kickxellales</taxon>
        <taxon>Kickxellaceae</taxon>
        <taxon>Mycoemilia</taxon>
    </lineage>
</organism>
<sequence length="163" mass="17991">MATPYNSNYQPASQAASSSYQSYQQLGSHAVNVEGGNVQPTPGDANEGQRISRYETSINLRPDAEAGLAYALGCITGVALLILERKNDYVRYHAWQSCMLSAAAFIAIIILAIISHTLSWIMFLAFLIISVYMGRRAYIDGATFYRFQLPYIGSMAADWVDCE</sequence>
<dbReference type="OrthoDB" id="5546837at2759"/>
<keyword evidence="3 5" id="KW-1133">Transmembrane helix</keyword>
<evidence type="ECO:0000256" key="5">
    <source>
        <dbReference type="SAM" id="Phobius"/>
    </source>
</evidence>
<feature type="transmembrane region" description="Helical" evidence="5">
    <location>
        <begin position="66"/>
        <end position="83"/>
    </location>
</feature>
<dbReference type="PANTHER" id="PTHR36460">
    <property type="entry name" value="UPF0132 DOMAIN PROTEIN (AFU_ORTHOLOGUE AFUA_3G10255)"/>
    <property type="match status" value="1"/>
</dbReference>
<evidence type="ECO:0000256" key="4">
    <source>
        <dbReference type="ARBA" id="ARBA00023136"/>
    </source>
</evidence>
<dbReference type="GO" id="GO:0016020">
    <property type="term" value="C:membrane"/>
    <property type="evidence" value="ECO:0007669"/>
    <property type="project" value="UniProtKB-SubCell"/>
</dbReference>
<evidence type="ECO:0000313" key="7">
    <source>
        <dbReference type="Proteomes" id="UP001150538"/>
    </source>
</evidence>
<evidence type="ECO:0000256" key="1">
    <source>
        <dbReference type="ARBA" id="ARBA00004141"/>
    </source>
</evidence>
<keyword evidence="4 5" id="KW-0472">Membrane</keyword>
<dbReference type="Proteomes" id="UP001150538">
    <property type="component" value="Unassembled WGS sequence"/>
</dbReference>
<dbReference type="EMBL" id="JANBPU010000005">
    <property type="protein sequence ID" value="KAJ1921394.1"/>
    <property type="molecule type" value="Genomic_DNA"/>
</dbReference>
<feature type="transmembrane region" description="Helical" evidence="5">
    <location>
        <begin position="95"/>
        <end position="114"/>
    </location>
</feature>
<evidence type="ECO:0000256" key="3">
    <source>
        <dbReference type="ARBA" id="ARBA00022989"/>
    </source>
</evidence>
<gene>
    <name evidence="6" type="ORF">H4219_000711</name>
</gene>
<accession>A0A9W8ABE2</accession>
<reference evidence="6" key="1">
    <citation type="submission" date="2022-07" db="EMBL/GenBank/DDBJ databases">
        <title>Phylogenomic reconstructions and comparative analyses of Kickxellomycotina fungi.</title>
        <authorList>
            <person name="Reynolds N.K."/>
            <person name="Stajich J.E."/>
            <person name="Barry K."/>
            <person name="Grigoriev I.V."/>
            <person name="Crous P."/>
            <person name="Smith M.E."/>
        </authorList>
    </citation>
    <scope>NUCLEOTIDE SEQUENCE</scope>
    <source>
        <strain evidence="6">NBRC 100468</strain>
    </source>
</reference>
<keyword evidence="7" id="KW-1185">Reference proteome</keyword>
<dbReference type="AlphaFoldDB" id="A0A9W8ABE2"/>
<evidence type="ECO:0000256" key="2">
    <source>
        <dbReference type="ARBA" id="ARBA00022692"/>
    </source>
</evidence>
<comment type="subcellular location">
    <subcellularLocation>
        <location evidence="1">Membrane</location>
        <topology evidence="1">Multi-pass membrane protein</topology>
    </subcellularLocation>
</comment>
<evidence type="ECO:0000313" key="6">
    <source>
        <dbReference type="EMBL" id="KAJ1921394.1"/>
    </source>
</evidence>
<keyword evidence="2 5" id="KW-0812">Transmembrane</keyword>
<feature type="transmembrane region" description="Helical" evidence="5">
    <location>
        <begin position="120"/>
        <end position="138"/>
    </location>
</feature>
<dbReference type="PANTHER" id="PTHR36460:SF1">
    <property type="entry name" value="UPF0132 DOMAIN PROTEIN (AFU_ORTHOLOGUE AFUA_3G10255)"/>
    <property type="match status" value="1"/>
</dbReference>
<proteinExistence type="predicted"/>
<protein>
    <submittedName>
        <fullName evidence="6">Uncharacterized protein</fullName>
    </submittedName>
</protein>